<evidence type="ECO:0000256" key="6">
    <source>
        <dbReference type="ARBA" id="ARBA00023136"/>
    </source>
</evidence>
<dbReference type="SUPFAM" id="SSF161098">
    <property type="entry name" value="MetI-like"/>
    <property type="match status" value="1"/>
</dbReference>
<evidence type="ECO:0000256" key="1">
    <source>
        <dbReference type="ARBA" id="ARBA00004651"/>
    </source>
</evidence>
<dbReference type="InterPro" id="IPR000515">
    <property type="entry name" value="MetI-like"/>
</dbReference>
<keyword evidence="3" id="KW-1003">Cell membrane</keyword>
<name>A0A0X1KP03_9THEM</name>
<dbReference type="RefSeq" id="WP_031503320.1">
    <property type="nucleotide sequence ID" value="NC_022795.1"/>
</dbReference>
<dbReference type="OrthoDB" id="37175at2"/>
<dbReference type="PANTHER" id="PTHR43744:SF12">
    <property type="entry name" value="ABC TRANSPORTER PERMEASE PROTEIN MG189-RELATED"/>
    <property type="match status" value="1"/>
</dbReference>
<dbReference type="GO" id="GO:0005886">
    <property type="term" value="C:plasma membrane"/>
    <property type="evidence" value="ECO:0007669"/>
    <property type="project" value="UniProtKB-SubCell"/>
</dbReference>
<comment type="similarity">
    <text evidence="7">Belongs to the binding-protein-dependent transport system permease family.</text>
</comment>
<evidence type="ECO:0000256" key="5">
    <source>
        <dbReference type="ARBA" id="ARBA00022989"/>
    </source>
</evidence>
<evidence type="ECO:0000256" key="3">
    <source>
        <dbReference type="ARBA" id="ARBA00022475"/>
    </source>
</evidence>
<dbReference type="STRING" id="1123384.AJ81_01165"/>
<dbReference type="Gene3D" id="1.10.3720.10">
    <property type="entry name" value="MetI-like"/>
    <property type="match status" value="1"/>
</dbReference>
<dbReference type="GO" id="GO:0055085">
    <property type="term" value="P:transmembrane transport"/>
    <property type="evidence" value="ECO:0007669"/>
    <property type="project" value="InterPro"/>
</dbReference>
<evidence type="ECO:0000313" key="10">
    <source>
        <dbReference type="Proteomes" id="UP000077469"/>
    </source>
</evidence>
<reference evidence="9 10" key="1">
    <citation type="submission" date="2014-01" db="EMBL/GenBank/DDBJ databases">
        <title>Genome sequencing of Thermotog hypogea.</title>
        <authorList>
            <person name="Zhang X."/>
            <person name="Alvare G."/>
            <person name="Fristensky B."/>
            <person name="Chen L."/>
            <person name="Suen T."/>
            <person name="Chen Q."/>
            <person name="Ma K."/>
        </authorList>
    </citation>
    <scope>NUCLEOTIDE SEQUENCE [LARGE SCALE GENOMIC DNA]</scope>
    <source>
        <strain evidence="9 10">DSM 11164</strain>
    </source>
</reference>
<dbReference type="CDD" id="cd06261">
    <property type="entry name" value="TM_PBP2"/>
    <property type="match status" value="1"/>
</dbReference>
<evidence type="ECO:0000313" key="9">
    <source>
        <dbReference type="EMBL" id="AJC73035.1"/>
    </source>
</evidence>
<dbReference type="PaxDb" id="1123384-AJ81_01165"/>
<feature type="transmembrane region" description="Helical" evidence="7">
    <location>
        <begin position="111"/>
        <end position="133"/>
    </location>
</feature>
<feature type="transmembrane region" description="Helical" evidence="7">
    <location>
        <begin position="12"/>
        <end position="34"/>
    </location>
</feature>
<dbReference type="KEGG" id="phy:AJ81_01165"/>
<evidence type="ECO:0000259" key="8">
    <source>
        <dbReference type="PROSITE" id="PS50928"/>
    </source>
</evidence>
<dbReference type="PATRIC" id="fig|1123384.7.peg.232"/>
<feature type="transmembrane region" description="Helical" evidence="7">
    <location>
        <begin position="73"/>
        <end position="99"/>
    </location>
</feature>
<dbReference type="AlphaFoldDB" id="A0A0X1KP03"/>
<evidence type="ECO:0000256" key="7">
    <source>
        <dbReference type="RuleBase" id="RU363032"/>
    </source>
</evidence>
<feature type="transmembrane region" description="Helical" evidence="7">
    <location>
        <begin position="242"/>
        <end position="263"/>
    </location>
</feature>
<feature type="domain" description="ABC transmembrane type-1" evidence="8">
    <location>
        <begin position="74"/>
        <end position="263"/>
    </location>
</feature>
<keyword evidence="10" id="KW-1185">Reference proteome</keyword>
<evidence type="ECO:0000256" key="2">
    <source>
        <dbReference type="ARBA" id="ARBA00022448"/>
    </source>
</evidence>
<keyword evidence="2 7" id="KW-0813">Transport</keyword>
<keyword evidence="5 7" id="KW-1133">Transmembrane helix</keyword>
<comment type="subcellular location">
    <subcellularLocation>
        <location evidence="1 7">Cell membrane</location>
        <topology evidence="1 7">Multi-pass membrane protein</topology>
    </subcellularLocation>
</comment>
<dbReference type="EMBL" id="CP007141">
    <property type="protein sequence ID" value="AJC73035.1"/>
    <property type="molecule type" value="Genomic_DNA"/>
</dbReference>
<gene>
    <name evidence="9" type="ORF">AJ81_01165</name>
</gene>
<accession>A0A0X1KP03</accession>
<dbReference type="PANTHER" id="PTHR43744">
    <property type="entry name" value="ABC TRANSPORTER PERMEASE PROTEIN MG189-RELATED-RELATED"/>
    <property type="match status" value="1"/>
</dbReference>
<protein>
    <submittedName>
        <fullName evidence="9">Sugar ABC transporter permease</fullName>
    </submittedName>
</protein>
<dbReference type="Proteomes" id="UP000077469">
    <property type="component" value="Chromosome"/>
</dbReference>
<feature type="transmembrane region" description="Helical" evidence="7">
    <location>
        <begin position="139"/>
        <end position="159"/>
    </location>
</feature>
<keyword evidence="4 7" id="KW-0812">Transmembrane</keyword>
<sequence length="277" mass="31339">MRKLNRKRLIKNVVSLIILSLLGLMAFIPLYWMVVTALKPPTLVLKFPPEILPKSVTLTNFKYLFHRPYILRWTINSFVVAGSVTVARIVLCAMAGYALAKKKFPGAKIFFWLYIGSMMIPSQVTLIPLYVIVSSLRMINTYWGLILPSVAAPFGVFLMRQFMVTLPDEIIEAGRIDGASEFQTFWKIIFPISKPAIAVLGIFTFVNEWNAFLWPLIVTNTTAMKTLQAGLVMIREEVPLEFALHMASSTYAAIPMLIVFFAFQRYFLEGITVGAIK</sequence>
<dbReference type="InterPro" id="IPR035906">
    <property type="entry name" value="MetI-like_sf"/>
</dbReference>
<proteinExistence type="inferred from homology"/>
<dbReference type="Pfam" id="PF00528">
    <property type="entry name" value="BPD_transp_1"/>
    <property type="match status" value="1"/>
</dbReference>
<organism evidence="9 10">
    <name type="scientific">Pseudothermotoga hypogea DSM 11164 = NBRC 106472</name>
    <dbReference type="NCBI Taxonomy" id="1123384"/>
    <lineage>
        <taxon>Bacteria</taxon>
        <taxon>Thermotogati</taxon>
        <taxon>Thermotogota</taxon>
        <taxon>Thermotogae</taxon>
        <taxon>Thermotogales</taxon>
        <taxon>Thermotogaceae</taxon>
        <taxon>Pseudothermotoga</taxon>
    </lineage>
</organism>
<keyword evidence="6 7" id="KW-0472">Membrane</keyword>
<evidence type="ECO:0000256" key="4">
    <source>
        <dbReference type="ARBA" id="ARBA00022692"/>
    </source>
</evidence>
<dbReference type="PROSITE" id="PS50928">
    <property type="entry name" value="ABC_TM1"/>
    <property type="match status" value="1"/>
</dbReference>